<keyword evidence="2" id="KW-0677">Repeat</keyword>
<keyword evidence="4" id="KW-1185">Reference proteome</keyword>
<organism evidence="3 4">
    <name type="scientific">Myodes glareolus</name>
    <name type="common">Bank vole</name>
    <name type="synonym">Clethrionomys glareolus</name>
    <dbReference type="NCBI Taxonomy" id="447135"/>
    <lineage>
        <taxon>Eukaryota</taxon>
        <taxon>Metazoa</taxon>
        <taxon>Chordata</taxon>
        <taxon>Craniata</taxon>
        <taxon>Vertebrata</taxon>
        <taxon>Euteleostomi</taxon>
        <taxon>Mammalia</taxon>
        <taxon>Eutheria</taxon>
        <taxon>Euarchontoglires</taxon>
        <taxon>Glires</taxon>
        <taxon>Rodentia</taxon>
        <taxon>Myomorpha</taxon>
        <taxon>Muroidea</taxon>
        <taxon>Cricetidae</taxon>
        <taxon>Arvicolinae</taxon>
        <taxon>Myodes</taxon>
    </lineage>
</organism>
<keyword evidence="1" id="KW-0433">Leucine-rich repeat</keyword>
<accession>A0AAW0HQW6</accession>
<evidence type="ECO:0000256" key="1">
    <source>
        <dbReference type="ARBA" id="ARBA00022614"/>
    </source>
</evidence>
<dbReference type="GO" id="GO:0045348">
    <property type="term" value="P:positive regulation of MHC class II biosynthetic process"/>
    <property type="evidence" value="ECO:0007669"/>
    <property type="project" value="TreeGrafter"/>
</dbReference>
<dbReference type="PANTHER" id="PTHR47189">
    <property type="entry name" value="MHC CLASS II TRANSACTIVATOR"/>
    <property type="match status" value="1"/>
</dbReference>
<dbReference type="InterPro" id="IPR032675">
    <property type="entry name" value="LRR_dom_sf"/>
</dbReference>
<dbReference type="EMBL" id="JBBHLL010000377">
    <property type="protein sequence ID" value="KAK7804494.1"/>
    <property type="molecule type" value="Genomic_DNA"/>
</dbReference>
<evidence type="ECO:0000256" key="2">
    <source>
        <dbReference type="ARBA" id="ARBA00022737"/>
    </source>
</evidence>
<dbReference type="SUPFAM" id="SSF52047">
    <property type="entry name" value="RNI-like"/>
    <property type="match status" value="1"/>
</dbReference>
<reference evidence="3 4" key="1">
    <citation type="journal article" date="2023" name="bioRxiv">
        <title>Conserved and derived expression patterns and positive selection on dental genes reveal complex evolutionary context of ever-growing rodent molars.</title>
        <authorList>
            <person name="Calamari Z.T."/>
            <person name="Song A."/>
            <person name="Cohen E."/>
            <person name="Akter M."/>
            <person name="Roy R.D."/>
            <person name="Hallikas O."/>
            <person name="Christensen M.M."/>
            <person name="Li P."/>
            <person name="Marangoni P."/>
            <person name="Jernvall J."/>
            <person name="Klein O.D."/>
        </authorList>
    </citation>
    <scope>NUCLEOTIDE SEQUENCE [LARGE SCALE GENOMIC DNA]</scope>
    <source>
        <strain evidence="3">V071</strain>
    </source>
</reference>
<name>A0AAW0HQW6_MYOGA</name>
<dbReference type="Proteomes" id="UP001488838">
    <property type="component" value="Unassembled WGS sequence"/>
</dbReference>
<protein>
    <submittedName>
        <fullName evidence="3">Uncharacterized protein</fullName>
    </submittedName>
</protein>
<evidence type="ECO:0000313" key="3">
    <source>
        <dbReference type="EMBL" id="KAK7804494.1"/>
    </source>
</evidence>
<dbReference type="PANTHER" id="PTHR47189:SF1">
    <property type="entry name" value="MHC CLASS II TRANSACTIVATOR"/>
    <property type="match status" value="1"/>
</dbReference>
<proteinExistence type="predicted"/>
<evidence type="ECO:0000313" key="4">
    <source>
        <dbReference type="Proteomes" id="UP001488838"/>
    </source>
</evidence>
<sequence>MTLLPTAFLLPHCPPASELTPPPLCRLSWNLLGDEVAAELAQVLPQMGQLKKVDLEKNQITACGAQLLAQGLVQGSRVPIIRLWNNPIPAEVAQRLQSLEPRLDFAFFDQQSQAL</sequence>
<gene>
    <name evidence="3" type="ORF">U0070_022112</name>
</gene>
<comment type="caution">
    <text evidence="3">The sequence shown here is derived from an EMBL/GenBank/DDBJ whole genome shotgun (WGS) entry which is preliminary data.</text>
</comment>
<dbReference type="GO" id="GO:0045944">
    <property type="term" value="P:positive regulation of transcription by RNA polymerase II"/>
    <property type="evidence" value="ECO:0007669"/>
    <property type="project" value="TreeGrafter"/>
</dbReference>
<dbReference type="GO" id="GO:0045345">
    <property type="term" value="P:positive regulation of MHC class I biosynthetic process"/>
    <property type="evidence" value="ECO:0007669"/>
    <property type="project" value="TreeGrafter"/>
</dbReference>
<dbReference type="Gene3D" id="3.80.10.10">
    <property type="entry name" value="Ribonuclease Inhibitor"/>
    <property type="match status" value="1"/>
</dbReference>
<dbReference type="AlphaFoldDB" id="A0AAW0HQW6"/>